<sequence>MRLDRIGVDESVAAVFPPARLVDRLADATDEAGVDVTAVDGSPDALADCDAVVTLEHRETYLDLSWVHSIQAGVDRFPRERLREGNVVLTNSTGIHGDAVGETVAGFVLALARRIHEYAAAQTDSEWTRPDWDEAWTVAGERACVVGIGGLGRGIVDRLTGLGLDVDGVRRTPVPEPGVDRVYTTDRLREVIGDARFVVLAVPLTDATRGSIGRDELAAMDDEAYLINVARGGVVDQSALVAALRDDEIAGAALDVFETEPLPADSPLWDLEDVIVSPHCAAYTRDYYRHVSEIVTESVRRIADGDEPVNRVV</sequence>
<dbReference type="GeneID" id="56080428"/>
<evidence type="ECO:0000259" key="4">
    <source>
        <dbReference type="Pfam" id="PF00389"/>
    </source>
</evidence>
<name>A0A7D5SSH4_9EURY</name>
<dbReference type="InterPro" id="IPR006139">
    <property type="entry name" value="D-isomer_2_OHA_DH_cat_dom"/>
</dbReference>
<dbReference type="GO" id="GO:0016616">
    <property type="term" value="F:oxidoreductase activity, acting on the CH-OH group of donors, NAD or NADP as acceptor"/>
    <property type="evidence" value="ECO:0007669"/>
    <property type="project" value="InterPro"/>
</dbReference>
<dbReference type="OrthoDB" id="162251at2157"/>
<proteinExistence type="inferred from homology"/>
<dbReference type="PANTHER" id="PTHR43333">
    <property type="entry name" value="2-HACID_DH_C DOMAIN-CONTAINING PROTEIN"/>
    <property type="match status" value="1"/>
</dbReference>
<evidence type="ECO:0000256" key="3">
    <source>
        <dbReference type="RuleBase" id="RU003719"/>
    </source>
</evidence>
<dbReference type="SUPFAM" id="SSF52283">
    <property type="entry name" value="Formate/glycerate dehydrogenase catalytic domain-like"/>
    <property type="match status" value="1"/>
</dbReference>
<dbReference type="Gene3D" id="3.40.50.720">
    <property type="entry name" value="NAD(P)-binding Rossmann-like Domain"/>
    <property type="match status" value="2"/>
</dbReference>
<evidence type="ECO:0000256" key="1">
    <source>
        <dbReference type="ARBA" id="ARBA00023002"/>
    </source>
</evidence>
<dbReference type="RefSeq" id="WP_179909512.1">
    <property type="nucleotide sequence ID" value="NZ_CP058910.1"/>
</dbReference>
<protein>
    <submittedName>
        <fullName evidence="6">D-2-hydroxyacid dehydrogenase</fullName>
    </submittedName>
</protein>
<dbReference type="Proteomes" id="UP000509667">
    <property type="component" value="Chromosome"/>
</dbReference>
<dbReference type="AlphaFoldDB" id="A0A7D5SSH4"/>
<keyword evidence="1 3" id="KW-0560">Oxidoreductase</keyword>
<dbReference type="NCBIfam" id="NF041369">
    <property type="entry name" value="Dhydh_Halo"/>
    <property type="match status" value="1"/>
</dbReference>
<dbReference type="EMBL" id="CP058910">
    <property type="protein sequence ID" value="QLH79647.1"/>
    <property type="molecule type" value="Genomic_DNA"/>
</dbReference>
<dbReference type="KEGG" id="hrr:HZS55_21155"/>
<reference evidence="6 7" key="1">
    <citation type="submission" date="2020-07" db="EMBL/GenBank/DDBJ databases">
        <title>Halosimplex pelagicum sp. nov. and Halosimplex rubrum sp. nov., isolated from salted brown alga Laminaria, and emended description of the genus Halosimplex.</title>
        <authorList>
            <person name="Cui H."/>
        </authorList>
    </citation>
    <scope>NUCLEOTIDE SEQUENCE [LARGE SCALE GENOMIC DNA]</scope>
    <source>
        <strain evidence="6 7">R27</strain>
    </source>
</reference>
<organism evidence="6 7">
    <name type="scientific">Halosimplex rubrum</name>
    <dbReference type="NCBI Taxonomy" id="869889"/>
    <lineage>
        <taxon>Archaea</taxon>
        <taxon>Methanobacteriati</taxon>
        <taxon>Methanobacteriota</taxon>
        <taxon>Stenosarchaea group</taxon>
        <taxon>Halobacteria</taxon>
        <taxon>Halobacteriales</taxon>
        <taxon>Haloarculaceae</taxon>
        <taxon>Halosimplex</taxon>
    </lineage>
</organism>
<dbReference type="Pfam" id="PF02826">
    <property type="entry name" value="2-Hacid_dh_C"/>
    <property type="match status" value="1"/>
</dbReference>
<dbReference type="CDD" id="cd05300">
    <property type="entry name" value="2-Hacid_dh_1"/>
    <property type="match status" value="1"/>
</dbReference>
<dbReference type="SUPFAM" id="SSF51735">
    <property type="entry name" value="NAD(P)-binding Rossmann-fold domains"/>
    <property type="match status" value="1"/>
</dbReference>
<dbReference type="Pfam" id="PF00389">
    <property type="entry name" value="2-Hacid_dh"/>
    <property type="match status" value="1"/>
</dbReference>
<dbReference type="InterPro" id="IPR006140">
    <property type="entry name" value="D-isomer_DH_NAD-bd"/>
</dbReference>
<evidence type="ECO:0000256" key="2">
    <source>
        <dbReference type="ARBA" id="ARBA00023027"/>
    </source>
</evidence>
<dbReference type="InterPro" id="IPR036291">
    <property type="entry name" value="NAD(P)-bd_dom_sf"/>
</dbReference>
<feature type="domain" description="D-isomer specific 2-hydroxyacid dehydrogenase NAD-binding" evidence="5">
    <location>
        <begin position="106"/>
        <end position="281"/>
    </location>
</feature>
<comment type="similarity">
    <text evidence="3">Belongs to the D-isomer specific 2-hydroxyacid dehydrogenase family.</text>
</comment>
<keyword evidence="2" id="KW-0520">NAD</keyword>
<feature type="domain" description="D-isomer specific 2-hydroxyacid dehydrogenase catalytic" evidence="4">
    <location>
        <begin position="53"/>
        <end position="312"/>
    </location>
</feature>
<evidence type="ECO:0000313" key="6">
    <source>
        <dbReference type="EMBL" id="QLH79647.1"/>
    </source>
</evidence>
<keyword evidence="7" id="KW-1185">Reference proteome</keyword>
<evidence type="ECO:0000259" key="5">
    <source>
        <dbReference type="Pfam" id="PF02826"/>
    </source>
</evidence>
<dbReference type="InterPro" id="IPR054891">
    <property type="entry name" value="Dhydh_Halo"/>
</dbReference>
<gene>
    <name evidence="6" type="ORF">HZS55_21155</name>
</gene>
<evidence type="ECO:0000313" key="7">
    <source>
        <dbReference type="Proteomes" id="UP000509667"/>
    </source>
</evidence>
<accession>A0A7D5SSH4</accession>
<dbReference type="GO" id="GO:0051287">
    <property type="term" value="F:NAD binding"/>
    <property type="evidence" value="ECO:0007669"/>
    <property type="project" value="InterPro"/>
</dbReference>
<dbReference type="PANTHER" id="PTHR43333:SF1">
    <property type="entry name" value="D-ISOMER SPECIFIC 2-HYDROXYACID DEHYDROGENASE NAD-BINDING DOMAIN-CONTAINING PROTEIN"/>
    <property type="match status" value="1"/>
</dbReference>